<dbReference type="InterPro" id="IPR029058">
    <property type="entry name" value="AB_hydrolase_fold"/>
</dbReference>
<proteinExistence type="predicted"/>
<evidence type="ECO:0000313" key="3">
    <source>
        <dbReference type="Proteomes" id="UP000596427"/>
    </source>
</evidence>
<dbReference type="SUPFAM" id="SSF53474">
    <property type="entry name" value="alpha/beta-Hydrolases"/>
    <property type="match status" value="1"/>
</dbReference>
<dbReference type="RefSeq" id="WP_203194152.1">
    <property type="nucleotide sequence ID" value="NZ_CP063362.1"/>
</dbReference>
<accession>A0A974SJG8</accession>
<dbReference type="Gene3D" id="3.40.50.1820">
    <property type="entry name" value="alpha/beta hydrolase"/>
    <property type="match status" value="1"/>
</dbReference>
<dbReference type="InterPro" id="IPR050261">
    <property type="entry name" value="FrsA_esterase"/>
</dbReference>
<protein>
    <submittedName>
        <fullName evidence="2">Dienelactone hydrolase family protein</fullName>
    </submittedName>
</protein>
<dbReference type="PANTHER" id="PTHR22946:SF0">
    <property type="entry name" value="DIENELACTONE HYDROLASE DOMAIN-CONTAINING PROTEIN"/>
    <property type="match status" value="1"/>
</dbReference>
<evidence type="ECO:0000313" key="2">
    <source>
        <dbReference type="EMBL" id="QRG07239.1"/>
    </source>
</evidence>
<dbReference type="KEGG" id="xdi:EZH22_02015"/>
<sequence length="245" mass="26371">MKTEELCYEADGLSMIGHLAWDETATTPRPAVLVFPEAFGLGAHAKARAERIVSEFGYVALACDLHGDQKVFPDLGTMMPVLTALRGDIARVRARTRKALEALLRRREVDASRVAAIGFCYGGTLAYELALAGADIKAAVGFHSGLQVSAPQDAGQIKAKVLALIGADDPGVPPEDRAAFEAVLRAGKVDWQMTLYGGVVHSFTNPDADLLGKPDFLRYDAVADRRSWQQMRALFAEVLGESPTS</sequence>
<keyword evidence="3" id="KW-1185">Reference proteome</keyword>
<dbReference type="InterPro" id="IPR002925">
    <property type="entry name" value="Dienelactn_hydro"/>
</dbReference>
<dbReference type="PANTHER" id="PTHR22946">
    <property type="entry name" value="DIENELACTONE HYDROLASE DOMAIN-CONTAINING PROTEIN-RELATED"/>
    <property type="match status" value="1"/>
</dbReference>
<organism evidence="2 3">
    <name type="scientific">Xanthobacter dioxanivorans</name>
    <dbReference type="NCBI Taxonomy" id="2528964"/>
    <lineage>
        <taxon>Bacteria</taxon>
        <taxon>Pseudomonadati</taxon>
        <taxon>Pseudomonadota</taxon>
        <taxon>Alphaproteobacteria</taxon>
        <taxon>Hyphomicrobiales</taxon>
        <taxon>Xanthobacteraceae</taxon>
        <taxon>Xanthobacter</taxon>
    </lineage>
</organism>
<gene>
    <name evidence="2" type="ORF">EZH22_02015</name>
</gene>
<dbReference type="Proteomes" id="UP000596427">
    <property type="component" value="Chromosome"/>
</dbReference>
<reference evidence="2 3" key="1">
    <citation type="submission" date="2020-10" db="EMBL/GenBank/DDBJ databases">
        <title>Degradation of 1,4-Dioxane by Xanthobacter sp. YN2, via a Novel Group-2 Soluble Di-Iron Monooxygenase.</title>
        <authorList>
            <person name="Ma F."/>
            <person name="Wang Y."/>
            <person name="Yang J."/>
            <person name="Guo H."/>
            <person name="Su D."/>
            <person name="Yu L."/>
        </authorList>
    </citation>
    <scope>NUCLEOTIDE SEQUENCE [LARGE SCALE GENOMIC DNA]</scope>
    <source>
        <strain evidence="2 3">YN2</strain>
    </source>
</reference>
<evidence type="ECO:0000259" key="1">
    <source>
        <dbReference type="Pfam" id="PF01738"/>
    </source>
</evidence>
<feature type="domain" description="Dienelactone hydrolase" evidence="1">
    <location>
        <begin position="25"/>
        <end position="238"/>
    </location>
</feature>
<dbReference type="GO" id="GO:0016787">
    <property type="term" value="F:hydrolase activity"/>
    <property type="evidence" value="ECO:0007669"/>
    <property type="project" value="UniProtKB-KW"/>
</dbReference>
<keyword evidence="2" id="KW-0378">Hydrolase</keyword>
<dbReference type="AlphaFoldDB" id="A0A974SJG8"/>
<dbReference type="EMBL" id="CP063362">
    <property type="protein sequence ID" value="QRG07239.1"/>
    <property type="molecule type" value="Genomic_DNA"/>
</dbReference>
<dbReference type="Pfam" id="PF01738">
    <property type="entry name" value="DLH"/>
    <property type="match status" value="1"/>
</dbReference>
<name>A0A974SJG8_9HYPH</name>